<organism evidence="2 3">
    <name type="scientific">Burkholderia multivorans</name>
    <dbReference type="NCBI Taxonomy" id="87883"/>
    <lineage>
        <taxon>Bacteria</taxon>
        <taxon>Pseudomonadati</taxon>
        <taxon>Pseudomonadota</taxon>
        <taxon>Betaproteobacteria</taxon>
        <taxon>Burkholderiales</taxon>
        <taxon>Burkholderiaceae</taxon>
        <taxon>Burkholderia</taxon>
        <taxon>Burkholderia cepacia complex</taxon>
    </lineage>
</organism>
<comment type="caution">
    <text evidence="2">The sequence shown here is derived from an EMBL/GenBank/DDBJ whole genome shotgun (WGS) entry which is preliminary data.</text>
</comment>
<reference evidence="2 3" key="1">
    <citation type="submission" date="2018-03" db="EMBL/GenBank/DDBJ databases">
        <authorList>
            <person name="Keele B.F."/>
        </authorList>
    </citation>
    <scope>NUCLEOTIDE SEQUENCE [LARGE SCALE GENOMIC DNA]</scope>
    <source>
        <strain evidence="2 3">AU19729</strain>
    </source>
</reference>
<name>A0A2S9N223_9BURK</name>
<accession>A0A2S9N223</accession>
<evidence type="ECO:0000313" key="2">
    <source>
        <dbReference type="EMBL" id="PRF66566.1"/>
    </source>
</evidence>
<dbReference type="EMBL" id="PVGH01000008">
    <property type="protein sequence ID" value="PRF66566.1"/>
    <property type="molecule type" value="Genomic_DNA"/>
</dbReference>
<dbReference type="Proteomes" id="UP000238982">
    <property type="component" value="Unassembled WGS sequence"/>
</dbReference>
<sequence>MILNRFLAIYRNSSKSMRTMRGQRAHKRACASGGDASTEGEGKRQAQSGRERPDRVGHPSVDRRFRQKRESAPLIKCMPCSSVRRDRYSRRTPI</sequence>
<evidence type="ECO:0000256" key="1">
    <source>
        <dbReference type="SAM" id="MobiDB-lite"/>
    </source>
</evidence>
<feature type="compositionally biased region" description="Basic and acidic residues" evidence="1">
    <location>
        <begin position="40"/>
        <end position="71"/>
    </location>
</feature>
<proteinExistence type="predicted"/>
<gene>
    <name evidence="2" type="ORF">C6Q15_01325</name>
</gene>
<feature type="region of interest" description="Disordered" evidence="1">
    <location>
        <begin position="18"/>
        <end position="77"/>
    </location>
</feature>
<protein>
    <submittedName>
        <fullName evidence="2">Uncharacterized protein</fullName>
    </submittedName>
</protein>
<evidence type="ECO:0000313" key="3">
    <source>
        <dbReference type="Proteomes" id="UP000238982"/>
    </source>
</evidence>
<dbReference type="AlphaFoldDB" id="A0A2S9N223"/>